<dbReference type="EMBL" id="CM042890">
    <property type="protein sequence ID" value="KAI4310521.1"/>
    <property type="molecule type" value="Genomic_DNA"/>
</dbReference>
<evidence type="ECO:0000313" key="2">
    <source>
        <dbReference type="Proteomes" id="UP001057402"/>
    </source>
</evidence>
<sequence>MLRAEGNGLAPADREIVQANMLWKGWEMRRMRIITTQQRSRAGGNPVIGRNAANERKAAIEDTLNGSDIVFVTDRSSAGRSPFAVNWMTVIAGLAKSTGILTVRIDMTPFLSREGRGQLKPRKE</sequence>
<dbReference type="Proteomes" id="UP001057402">
    <property type="component" value="Chromosome 11"/>
</dbReference>
<protein>
    <submittedName>
        <fullName evidence="1">Uncharacterized protein</fullName>
    </submittedName>
</protein>
<name>A0ACB9LGZ0_9MYRT</name>
<gene>
    <name evidence="1" type="ORF">MLD38_035495</name>
</gene>
<accession>A0ACB9LGZ0</accession>
<proteinExistence type="predicted"/>
<comment type="caution">
    <text evidence="1">The sequence shown here is derived from an EMBL/GenBank/DDBJ whole genome shotgun (WGS) entry which is preliminary data.</text>
</comment>
<evidence type="ECO:0000313" key="1">
    <source>
        <dbReference type="EMBL" id="KAI4310521.1"/>
    </source>
</evidence>
<reference evidence="2" key="1">
    <citation type="journal article" date="2023" name="Front. Plant Sci.">
        <title>Chromosomal-level genome assembly of Melastoma candidum provides insights into trichome evolution.</title>
        <authorList>
            <person name="Zhong Y."/>
            <person name="Wu W."/>
            <person name="Sun C."/>
            <person name="Zou P."/>
            <person name="Liu Y."/>
            <person name="Dai S."/>
            <person name="Zhou R."/>
        </authorList>
    </citation>
    <scope>NUCLEOTIDE SEQUENCE [LARGE SCALE GENOMIC DNA]</scope>
</reference>
<organism evidence="1 2">
    <name type="scientific">Melastoma candidum</name>
    <dbReference type="NCBI Taxonomy" id="119954"/>
    <lineage>
        <taxon>Eukaryota</taxon>
        <taxon>Viridiplantae</taxon>
        <taxon>Streptophyta</taxon>
        <taxon>Embryophyta</taxon>
        <taxon>Tracheophyta</taxon>
        <taxon>Spermatophyta</taxon>
        <taxon>Magnoliopsida</taxon>
        <taxon>eudicotyledons</taxon>
        <taxon>Gunneridae</taxon>
        <taxon>Pentapetalae</taxon>
        <taxon>rosids</taxon>
        <taxon>malvids</taxon>
        <taxon>Myrtales</taxon>
        <taxon>Melastomataceae</taxon>
        <taxon>Melastomatoideae</taxon>
        <taxon>Melastomateae</taxon>
        <taxon>Melastoma</taxon>
    </lineage>
</organism>
<keyword evidence="2" id="KW-1185">Reference proteome</keyword>